<dbReference type="PANTHER" id="PTHR36511:SF4">
    <property type="entry name" value="ANTITOXIN MQSA"/>
    <property type="match status" value="1"/>
</dbReference>
<dbReference type="Pfam" id="PF01381">
    <property type="entry name" value="HTH_3"/>
    <property type="match status" value="1"/>
</dbReference>
<dbReference type="RefSeq" id="WP_238254528.1">
    <property type="nucleotide sequence ID" value="NZ_BPRD01000063.1"/>
</dbReference>
<comment type="caution">
    <text evidence="6">The sequence shown here is derived from an EMBL/GenBank/DDBJ whole genome shotgun (WGS) entry which is preliminary data.</text>
</comment>
<evidence type="ECO:0000256" key="2">
    <source>
        <dbReference type="ARBA" id="ARBA00023125"/>
    </source>
</evidence>
<keyword evidence="3" id="KW-0804">Transcription</keyword>
<reference evidence="6 7" key="1">
    <citation type="submission" date="2024-06" db="EMBL/GenBank/DDBJ databases">
        <authorList>
            <person name="Campbell A.G."/>
        </authorList>
    </citation>
    <scope>NUCLEOTIDE SEQUENCE [LARGE SCALE GENOMIC DNA]</scope>
    <source>
        <strain evidence="6 7">EM12</strain>
    </source>
</reference>
<evidence type="ECO:0000256" key="4">
    <source>
        <dbReference type="SAM" id="MobiDB-lite"/>
    </source>
</evidence>
<dbReference type="Gene3D" id="1.10.260.40">
    <property type="entry name" value="lambda repressor-like DNA-binding domains"/>
    <property type="match status" value="1"/>
</dbReference>
<organism evidence="6 7">
    <name type="scientific">Methylorubrum podarium</name>
    <dbReference type="NCBI Taxonomy" id="200476"/>
    <lineage>
        <taxon>Bacteria</taxon>
        <taxon>Pseudomonadati</taxon>
        <taxon>Pseudomonadota</taxon>
        <taxon>Alphaproteobacteria</taxon>
        <taxon>Hyphomicrobiales</taxon>
        <taxon>Methylobacteriaceae</taxon>
        <taxon>Methylorubrum</taxon>
    </lineage>
</organism>
<feature type="region of interest" description="Disordered" evidence="4">
    <location>
        <begin position="107"/>
        <end position="128"/>
    </location>
</feature>
<dbReference type="SUPFAM" id="SSF47413">
    <property type="entry name" value="lambda repressor-like DNA-binding domains"/>
    <property type="match status" value="1"/>
</dbReference>
<dbReference type="EMBL" id="JBELQE010000022">
    <property type="protein sequence ID" value="MER2248914.1"/>
    <property type="molecule type" value="Genomic_DNA"/>
</dbReference>
<gene>
    <name evidence="6" type="ORF">ABS772_03190</name>
</gene>
<accession>A0ABV1QHP8</accession>
<dbReference type="InterPro" id="IPR001387">
    <property type="entry name" value="Cro/C1-type_HTH"/>
</dbReference>
<protein>
    <submittedName>
        <fullName evidence="6">Helix-turn-helix domain-containing protein</fullName>
    </submittedName>
</protein>
<proteinExistence type="predicted"/>
<dbReference type="InterPro" id="IPR052359">
    <property type="entry name" value="HTH-type_reg/antitoxin"/>
</dbReference>
<feature type="domain" description="HTH cro/C1-type" evidence="5">
    <location>
        <begin position="54"/>
        <end position="106"/>
    </location>
</feature>
<keyword evidence="2" id="KW-0238">DNA-binding</keyword>
<dbReference type="PROSITE" id="PS50943">
    <property type="entry name" value="HTH_CROC1"/>
    <property type="match status" value="1"/>
</dbReference>
<dbReference type="CDD" id="cd00093">
    <property type="entry name" value="HTH_XRE"/>
    <property type="match status" value="1"/>
</dbReference>
<evidence type="ECO:0000256" key="1">
    <source>
        <dbReference type="ARBA" id="ARBA00023015"/>
    </source>
</evidence>
<keyword evidence="1" id="KW-0805">Transcription regulation</keyword>
<dbReference type="PANTHER" id="PTHR36511">
    <property type="entry name" value="MERR FAMILY BACTERIAL REGULATORY PROTEIN"/>
    <property type="match status" value="1"/>
</dbReference>
<evidence type="ECO:0000313" key="6">
    <source>
        <dbReference type="EMBL" id="MER2248914.1"/>
    </source>
</evidence>
<dbReference type="Proteomes" id="UP001480955">
    <property type="component" value="Unassembled WGS sequence"/>
</dbReference>
<evidence type="ECO:0000256" key="3">
    <source>
        <dbReference type="ARBA" id="ARBA00023163"/>
    </source>
</evidence>
<keyword evidence="7" id="KW-1185">Reference proteome</keyword>
<evidence type="ECO:0000259" key="5">
    <source>
        <dbReference type="PROSITE" id="PS50943"/>
    </source>
</evidence>
<evidence type="ECO:0000313" key="7">
    <source>
        <dbReference type="Proteomes" id="UP001480955"/>
    </source>
</evidence>
<sequence length="128" mass="14072">MARITLEEALARASTVDHEKLATTSEAEIHAYMREDGYDPDASIDPGQVVYPPRAVREQFGLTQAAFAAWVGIPLATLRNWEQGRTSPDPSARALMRVMAREPKAVRRALGSVAPDLTRRSSGQRSKP</sequence>
<name>A0ABV1QHP8_9HYPH</name>
<dbReference type="InterPro" id="IPR010982">
    <property type="entry name" value="Lambda_DNA-bd_dom_sf"/>
</dbReference>